<dbReference type="Proteomes" id="UP000834611">
    <property type="component" value="Unassembled WGS sequence"/>
</dbReference>
<reference evidence="6 7" key="1">
    <citation type="submission" date="2017-07" db="EMBL/GenBank/DDBJ databases">
        <title>blaIMP-27 on transferable plasmids in Proteus mirabilis and Providencia rettgeri.</title>
        <authorList>
            <person name="Potter R."/>
        </authorList>
    </citation>
    <scope>NUCLEOTIDE SEQUENCE [LARGE SCALE GENOMIC DNA]</scope>
    <source>
        <strain evidence="6 7">PR1</strain>
    </source>
</reference>
<keyword evidence="1" id="KW-0805">Transcription regulation</keyword>
<dbReference type="InterPro" id="IPR052359">
    <property type="entry name" value="HTH-type_reg/antitoxin"/>
</dbReference>
<proteinExistence type="predicted"/>
<evidence type="ECO:0000313" key="6">
    <source>
        <dbReference type="EMBL" id="OZS73995.1"/>
    </source>
</evidence>
<accession>A0A264VRT0</accession>
<feature type="domain" description="HTH cro/C1-type" evidence="4">
    <location>
        <begin position="39"/>
        <end position="92"/>
    </location>
</feature>
<evidence type="ECO:0000256" key="1">
    <source>
        <dbReference type="ARBA" id="ARBA00023015"/>
    </source>
</evidence>
<reference evidence="5" key="2">
    <citation type="submission" date="2020-05" db="EMBL/GenBank/DDBJ databases">
        <authorList>
            <person name="Delgado-Blas J."/>
        </authorList>
    </citation>
    <scope>NUCLEOTIDE SEQUENCE</scope>
    <source>
        <strain evidence="5">BB1453</strain>
    </source>
</reference>
<dbReference type="Gene3D" id="1.10.260.40">
    <property type="entry name" value="lambda repressor-like DNA-binding domains"/>
    <property type="match status" value="1"/>
</dbReference>
<dbReference type="InterPro" id="IPR010982">
    <property type="entry name" value="Lambda_DNA-bd_dom_sf"/>
</dbReference>
<dbReference type="PANTHER" id="PTHR36511:SF3">
    <property type="entry name" value="ANTITOXIN HIGA-2"/>
    <property type="match status" value="1"/>
</dbReference>
<protein>
    <submittedName>
        <fullName evidence="6">Transcriptional regulator</fullName>
    </submittedName>
</protein>
<dbReference type="CDD" id="cd00093">
    <property type="entry name" value="HTH_XRE"/>
    <property type="match status" value="1"/>
</dbReference>
<dbReference type="NCBIfam" id="NF041265">
    <property type="entry name" value="NadS"/>
    <property type="match status" value="1"/>
</dbReference>
<dbReference type="InterPro" id="IPR001387">
    <property type="entry name" value="Cro/C1-type_HTH"/>
</dbReference>
<keyword evidence="3" id="KW-0804">Transcription</keyword>
<gene>
    <name evidence="6" type="ORF">CHI95_14020</name>
    <name evidence="5" type="ORF">GHA_01584</name>
</gene>
<dbReference type="EMBL" id="CAHPSF010000003">
    <property type="protein sequence ID" value="CAB5686087.1"/>
    <property type="molecule type" value="Genomic_DNA"/>
</dbReference>
<dbReference type="InterPro" id="IPR047761">
    <property type="entry name" value="NadS-like"/>
</dbReference>
<name>A0A264VRT0_PRORE</name>
<dbReference type="SMART" id="SM00530">
    <property type="entry name" value="HTH_XRE"/>
    <property type="match status" value="1"/>
</dbReference>
<evidence type="ECO:0000259" key="4">
    <source>
        <dbReference type="PROSITE" id="PS50943"/>
    </source>
</evidence>
<dbReference type="RefSeq" id="WP_004905562.1">
    <property type="nucleotide sequence ID" value="NZ_ABDWLN020000017.1"/>
</dbReference>
<dbReference type="AlphaFoldDB" id="A0A264VRT0"/>
<organism evidence="6 7">
    <name type="scientific">Providencia rettgeri</name>
    <dbReference type="NCBI Taxonomy" id="587"/>
    <lineage>
        <taxon>Bacteria</taxon>
        <taxon>Pseudomonadati</taxon>
        <taxon>Pseudomonadota</taxon>
        <taxon>Gammaproteobacteria</taxon>
        <taxon>Enterobacterales</taxon>
        <taxon>Morganellaceae</taxon>
        <taxon>Providencia</taxon>
    </lineage>
</organism>
<dbReference type="SUPFAM" id="SSF47413">
    <property type="entry name" value="lambda repressor-like DNA-binding domains"/>
    <property type="match status" value="1"/>
</dbReference>
<dbReference type="EMBL" id="NOWC01000016">
    <property type="protein sequence ID" value="OZS73995.1"/>
    <property type="molecule type" value="Genomic_DNA"/>
</dbReference>
<keyword evidence="2" id="KW-0238">DNA-binding</keyword>
<dbReference type="GO" id="GO:0003677">
    <property type="term" value="F:DNA binding"/>
    <property type="evidence" value="ECO:0007669"/>
    <property type="project" value="UniProtKB-KW"/>
</dbReference>
<dbReference type="PROSITE" id="PS50943">
    <property type="entry name" value="HTH_CROC1"/>
    <property type="match status" value="1"/>
</dbReference>
<comment type="caution">
    <text evidence="6">The sequence shown here is derived from an EMBL/GenBank/DDBJ whole genome shotgun (WGS) entry which is preliminary data.</text>
</comment>
<dbReference type="GeneID" id="92273476"/>
<sequence>MGKKLFDDLVSSLEEMVAIEKGELVPASENIHRFELPDVKAIRKHSGMKQQEFAEAIGSSVDLVRSWEQQRRFPSGIALKLLYLLEKKPSLINELRAIHI</sequence>
<evidence type="ECO:0000313" key="7">
    <source>
        <dbReference type="Proteomes" id="UP000216001"/>
    </source>
</evidence>
<dbReference type="Proteomes" id="UP000216001">
    <property type="component" value="Unassembled WGS sequence"/>
</dbReference>
<evidence type="ECO:0000256" key="3">
    <source>
        <dbReference type="ARBA" id="ARBA00023163"/>
    </source>
</evidence>
<evidence type="ECO:0000313" key="5">
    <source>
        <dbReference type="EMBL" id="CAB5686087.1"/>
    </source>
</evidence>
<evidence type="ECO:0000256" key="2">
    <source>
        <dbReference type="ARBA" id="ARBA00023125"/>
    </source>
</evidence>
<dbReference type="Pfam" id="PF01381">
    <property type="entry name" value="HTH_3"/>
    <property type="match status" value="1"/>
</dbReference>
<dbReference type="PANTHER" id="PTHR36511">
    <property type="entry name" value="MERR FAMILY BACTERIAL REGULATORY PROTEIN"/>
    <property type="match status" value="1"/>
</dbReference>